<sequence length="178" mass="20055">MFKFLAFRTLYVQLKPDWLLVKLVSSQGSPTEYADIPCIAFRGKIEPGSLGEIESNKVLAIGQQAIQLHQQQTSTTSLLNGFEHPRTIISNFFVAELTLKHFIQKTYQGQTSIIAPQIIIHPLSHLEGGLTQIEARALTELGSQMGARQVFLYLENDTPLRDEEILKIDNHKQVIKTL</sequence>
<dbReference type="EMBL" id="MJGC01000132">
    <property type="protein sequence ID" value="OEJ72439.1"/>
    <property type="molecule type" value="Genomic_DNA"/>
</dbReference>
<protein>
    <recommendedName>
        <fullName evidence="2">Rod shape-determining protein MreB</fullName>
    </recommendedName>
</protein>
<dbReference type="AlphaFoldDB" id="A0A1E5QCR1"/>
<dbReference type="Pfam" id="PF06723">
    <property type="entry name" value="MreB_Mbl"/>
    <property type="match status" value="1"/>
</dbReference>
<dbReference type="STRING" id="1781255.BH720_25545"/>
<evidence type="ECO:0008006" key="2">
    <source>
        <dbReference type="Google" id="ProtNLM"/>
    </source>
</evidence>
<dbReference type="InterPro" id="IPR056546">
    <property type="entry name" value="MreB_MamK-like"/>
</dbReference>
<accession>A0A1E5QCR1</accession>
<dbReference type="RefSeq" id="WP_069970046.1">
    <property type="nucleotide sequence ID" value="NZ_CM124774.1"/>
</dbReference>
<reference evidence="1" key="1">
    <citation type="submission" date="2016-09" db="EMBL/GenBank/DDBJ databases">
        <title>Draft genome of thermotolerant cyanobacterium Desertifilum sp. strain IPPAS B-1220.</title>
        <authorList>
            <person name="Sinetova M.A."/>
            <person name="Bolakhan K."/>
            <person name="Zayadan B.K."/>
            <person name="Mironov K.S."/>
            <person name="Ustinova V."/>
            <person name="Kupriyanova E.V."/>
            <person name="Sidorov R.A."/>
            <person name="Skrypnik A.N."/>
            <person name="Gogoleva N.E."/>
            <person name="Gogolev Y.V."/>
            <person name="Los D.A."/>
        </authorList>
    </citation>
    <scope>NUCLEOTIDE SEQUENCE [LARGE SCALE GENOMIC DNA]</scope>
    <source>
        <strain evidence="1">IPPAS B-1220</strain>
    </source>
</reference>
<dbReference type="OrthoDB" id="8612466at2"/>
<gene>
    <name evidence="1" type="ORF">BH720_25545</name>
</gene>
<organism evidence="1">
    <name type="scientific">Desertifilum tharense IPPAS B-1220</name>
    <dbReference type="NCBI Taxonomy" id="1781255"/>
    <lineage>
        <taxon>Bacteria</taxon>
        <taxon>Bacillati</taxon>
        <taxon>Cyanobacteriota</taxon>
        <taxon>Cyanophyceae</taxon>
        <taxon>Desertifilales</taxon>
        <taxon>Desertifilaceae</taxon>
        <taxon>Desertifilum</taxon>
    </lineage>
</organism>
<comment type="caution">
    <text evidence="1">The sequence shown here is derived from an EMBL/GenBank/DDBJ whole genome shotgun (WGS) entry which is preliminary data.</text>
</comment>
<name>A0A1E5QCR1_9CYAN</name>
<proteinExistence type="predicted"/>
<evidence type="ECO:0000313" key="1">
    <source>
        <dbReference type="EMBL" id="OEJ72439.1"/>
    </source>
</evidence>
<dbReference type="Gene3D" id="3.30.420.40">
    <property type="match status" value="1"/>
</dbReference>